<evidence type="ECO:0000259" key="1">
    <source>
        <dbReference type="PROSITE" id="PS51733"/>
    </source>
</evidence>
<dbReference type="PANTHER" id="PTHR43679">
    <property type="entry name" value="OCTANOYLTRANSFERASE LIPM-RELATED"/>
    <property type="match status" value="1"/>
</dbReference>
<proteinExistence type="predicted"/>
<name>A0A1H9JB55_9GAMM</name>
<evidence type="ECO:0000313" key="2">
    <source>
        <dbReference type="EMBL" id="SEQ84114.1"/>
    </source>
</evidence>
<organism evidence="2 3">
    <name type="scientific">Amphritea atlantica</name>
    <dbReference type="NCBI Taxonomy" id="355243"/>
    <lineage>
        <taxon>Bacteria</taxon>
        <taxon>Pseudomonadati</taxon>
        <taxon>Pseudomonadota</taxon>
        <taxon>Gammaproteobacteria</taxon>
        <taxon>Oceanospirillales</taxon>
        <taxon>Oceanospirillaceae</taxon>
        <taxon>Amphritea</taxon>
    </lineage>
</organism>
<dbReference type="EMBL" id="FOGB01000009">
    <property type="protein sequence ID" value="SEQ84114.1"/>
    <property type="molecule type" value="Genomic_DNA"/>
</dbReference>
<dbReference type="InterPro" id="IPR050664">
    <property type="entry name" value="Octanoyltrans_LipM/LipL"/>
</dbReference>
<dbReference type="Pfam" id="PF21948">
    <property type="entry name" value="LplA-B_cat"/>
    <property type="match status" value="1"/>
</dbReference>
<dbReference type="GO" id="GO:0016874">
    <property type="term" value="F:ligase activity"/>
    <property type="evidence" value="ECO:0007669"/>
    <property type="project" value="UniProtKB-KW"/>
</dbReference>
<keyword evidence="2" id="KW-0436">Ligase</keyword>
<evidence type="ECO:0000313" key="3">
    <source>
        <dbReference type="Proteomes" id="UP000198749"/>
    </source>
</evidence>
<dbReference type="InterPro" id="IPR004143">
    <property type="entry name" value="BPL_LPL_catalytic"/>
</dbReference>
<dbReference type="Proteomes" id="UP000198749">
    <property type="component" value="Unassembled WGS sequence"/>
</dbReference>
<dbReference type="STRING" id="355243.SAMN03080615_02897"/>
<dbReference type="PROSITE" id="PS51733">
    <property type="entry name" value="BPL_LPL_CATALYTIC"/>
    <property type="match status" value="1"/>
</dbReference>
<dbReference type="Gene3D" id="3.30.930.10">
    <property type="entry name" value="Bira Bifunctional Protein, Domain 2"/>
    <property type="match status" value="1"/>
</dbReference>
<gene>
    <name evidence="2" type="ORF">SAMN03080615_02897</name>
</gene>
<dbReference type="AlphaFoldDB" id="A0A1H9JB55"/>
<accession>A0A1H9JB55</accession>
<dbReference type="InterPro" id="IPR045864">
    <property type="entry name" value="aa-tRNA-synth_II/BPL/LPL"/>
</dbReference>
<dbReference type="SUPFAM" id="SSF55681">
    <property type="entry name" value="Class II aaRS and biotin synthetases"/>
    <property type="match status" value="1"/>
</dbReference>
<feature type="domain" description="BPL/LPL catalytic" evidence="1">
    <location>
        <begin position="27"/>
        <end position="239"/>
    </location>
</feature>
<dbReference type="RefSeq" id="WP_139203196.1">
    <property type="nucleotide sequence ID" value="NZ_AP025284.1"/>
</dbReference>
<dbReference type="PANTHER" id="PTHR43679:SF2">
    <property type="entry name" value="OCTANOYL-[GCVH]:PROTEIN N-OCTANOYLTRANSFERASE"/>
    <property type="match status" value="1"/>
</dbReference>
<dbReference type="OrthoDB" id="9178967at2"/>
<protein>
    <submittedName>
        <fullName evidence="2">Lipoate-protein ligase A</fullName>
    </submittedName>
</protein>
<reference evidence="3" key="1">
    <citation type="submission" date="2016-10" db="EMBL/GenBank/DDBJ databases">
        <authorList>
            <person name="Varghese N."/>
            <person name="Submissions S."/>
        </authorList>
    </citation>
    <scope>NUCLEOTIDE SEQUENCE [LARGE SCALE GENOMIC DNA]</scope>
    <source>
        <strain evidence="3">DSM 18887</strain>
    </source>
</reference>
<keyword evidence="3" id="KW-1185">Reference proteome</keyword>
<sequence>MVSSLQSLVSGSMPDEQQCISEILEAGVEKPQVLFWQYDRAAVIMGCSQRPDEDQMRRSEAAGFAMIRRRSGGGAVLAGPWMLSVTVFIPPDHPVAKQNIIEIFSWLEQIWIAALRACNVPCKGVDQAMIDRSKTISQEQDLKWACYASLSHGEVVSEDGRKLVGLAQIRKRKGVALVSGLHLSPCDWQQLSSIVVDKPEQGGALEALNSDAQSLSGISAEELLPDLIQAFTDRIPDDFCQATR</sequence>